<reference evidence="3" key="1">
    <citation type="journal article" date="2019" name="Int. J. Syst. Evol. Microbiol.">
        <title>The Global Catalogue of Microorganisms (GCM) 10K type strain sequencing project: providing services to taxonomists for standard genome sequencing and annotation.</title>
        <authorList>
            <consortium name="The Broad Institute Genomics Platform"/>
            <consortium name="The Broad Institute Genome Sequencing Center for Infectious Disease"/>
            <person name="Wu L."/>
            <person name="Ma J."/>
        </authorList>
    </citation>
    <scope>NUCLEOTIDE SEQUENCE [LARGE SCALE GENOMIC DNA]</scope>
    <source>
        <strain evidence="3">CCUG 60023</strain>
    </source>
</reference>
<dbReference type="Gene3D" id="1.20.120.160">
    <property type="entry name" value="HPT domain"/>
    <property type="match status" value="1"/>
</dbReference>
<proteinExistence type="predicted"/>
<keyword evidence="3" id="KW-1185">Reference proteome</keyword>
<comment type="caution">
    <text evidence="2">The sequence shown here is derived from an EMBL/GenBank/DDBJ whole genome shotgun (WGS) entry which is preliminary data.</text>
</comment>
<feature type="region of interest" description="Disordered" evidence="1">
    <location>
        <begin position="1"/>
        <end position="28"/>
    </location>
</feature>
<evidence type="ECO:0000313" key="3">
    <source>
        <dbReference type="Proteomes" id="UP001597101"/>
    </source>
</evidence>
<sequence>MAQAAFATPSGSTFVTNNAASKPKRGNRTANVRPVDLVHLAKQSLGDRALEIEILSLFRSQSKLYLDRLTCAKTSDERKMAAHTILGSARGIGAWAVAEEAEKIELSSDKPGDMRDLTLAIGEAQNFIGTILDA</sequence>
<dbReference type="SUPFAM" id="SSF47226">
    <property type="entry name" value="Histidine-containing phosphotransfer domain, HPT domain"/>
    <property type="match status" value="1"/>
</dbReference>
<keyword evidence="2" id="KW-0808">Transferase</keyword>
<accession>A0ABW3FJI1</accession>
<name>A0ABW3FJI1_9HYPH</name>
<organism evidence="2 3">
    <name type="scientific">Pseudahrensia aquimaris</name>
    <dbReference type="NCBI Taxonomy" id="744461"/>
    <lineage>
        <taxon>Bacteria</taxon>
        <taxon>Pseudomonadati</taxon>
        <taxon>Pseudomonadota</taxon>
        <taxon>Alphaproteobacteria</taxon>
        <taxon>Hyphomicrobiales</taxon>
        <taxon>Ahrensiaceae</taxon>
        <taxon>Pseudahrensia</taxon>
    </lineage>
</organism>
<gene>
    <name evidence="2" type="ORF">ACFQ14_16230</name>
</gene>
<keyword evidence="2" id="KW-0418">Kinase</keyword>
<feature type="compositionally biased region" description="Polar residues" evidence="1">
    <location>
        <begin position="9"/>
        <end position="20"/>
    </location>
</feature>
<dbReference type="RefSeq" id="WP_377213806.1">
    <property type="nucleotide sequence ID" value="NZ_JBHTJV010000026.1"/>
</dbReference>
<dbReference type="GO" id="GO:0016301">
    <property type="term" value="F:kinase activity"/>
    <property type="evidence" value="ECO:0007669"/>
    <property type="project" value="UniProtKB-KW"/>
</dbReference>
<dbReference type="EMBL" id="JBHTJV010000026">
    <property type="protein sequence ID" value="MFD0917953.1"/>
    <property type="molecule type" value="Genomic_DNA"/>
</dbReference>
<dbReference type="InterPro" id="IPR036641">
    <property type="entry name" value="HPT_dom_sf"/>
</dbReference>
<evidence type="ECO:0000256" key="1">
    <source>
        <dbReference type="SAM" id="MobiDB-lite"/>
    </source>
</evidence>
<protein>
    <submittedName>
        <fullName evidence="2">Histidine kinase</fullName>
    </submittedName>
</protein>
<dbReference type="Proteomes" id="UP001597101">
    <property type="component" value="Unassembled WGS sequence"/>
</dbReference>
<evidence type="ECO:0000313" key="2">
    <source>
        <dbReference type="EMBL" id="MFD0917953.1"/>
    </source>
</evidence>